<comment type="caution">
    <text evidence="2">The sequence shown here is derived from an EMBL/GenBank/DDBJ whole genome shotgun (WGS) entry which is preliminary data.</text>
</comment>
<evidence type="ECO:0000259" key="1">
    <source>
        <dbReference type="Pfam" id="PF03372"/>
    </source>
</evidence>
<dbReference type="InterPro" id="IPR036691">
    <property type="entry name" value="Endo/exonu/phosph_ase_sf"/>
</dbReference>
<proteinExistence type="predicted"/>
<dbReference type="Gene3D" id="3.60.10.10">
    <property type="entry name" value="Endonuclease/exonuclease/phosphatase"/>
    <property type="match status" value="1"/>
</dbReference>
<dbReference type="SUPFAM" id="SSF56219">
    <property type="entry name" value="DNase I-like"/>
    <property type="match status" value="1"/>
</dbReference>
<gene>
    <name evidence="2" type="ORF">SNE40_006326</name>
</gene>
<sequence>MGPDFEEFITDFDIVCLTETKLGNTDEIRIDNFTLFVKNRKRSKINSGGVAVLVKNKYISFINVHDTDDDFSPWFTMNEQILGFKLKCCVAYIPPQNTRYSKIEMFDILETRYLELYQKDVEFCLTGDFNARTASSQDIDNQIVDDISNQPLDDLMEVDLEERRVMEQYFDDSRKCTAGRRSEDKILNRYGERLNELCSNVGQYFLNGRCGQDINLGKFTCNETSVVDYRICSPKVLPCIEDFYVNDFNSLLSDKHNAGCYEIRKRKNKQQLTRAVEETVTNVTKVRWKDDLQHAFCANIDENKLCDIEKSIENLNIGEANQTCINHIVTEIGNVFRNSAIKSQISKHIIIRNNSTTSMGKSKSKPWFTEQCAVKRRLFFKRKKHYQTSQSEANKVKLSEASKAYKRQLKYEYSLYFKNFNHDLKSLHRTDTKEYWRILNQDREYYTENDNLLELSELYKHLAALNSGDKIPD</sequence>
<dbReference type="EMBL" id="JAZGQO010000005">
    <property type="protein sequence ID" value="KAK6187078.1"/>
    <property type="molecule type" value="Genomic_DNA"/>
</dbReference>
<protein>
    <recommendedName>
        <fullName evidence="1">Endonuclease/exonuclease/phosphatase domain-containing protein</fullName>
    </recommendedName>
</protein>
<dbReference type="InterPro" id="IPR005135">
    <property type="entry name" value="Endo/exonuclease/phosphatase"/>
</dbReference>
<dbReference type="Pfam" id="PF03372">
    <property type="entry name" value="Exo_endo_phos"/>
    <property type="match status" value="1"/>
</dbReference>
<dbReference type="GO" id="GO:0003824">
    <property type="term" value="F:catalytic activity"/>
    <property type="evidence" value="ECO:0007669"/>
    <property type="project" value="InterPro"/>
</dbReference>
<dbReference type="AlphaFoldDB" id="A0AAN8PX65"/>
<evidence type="ECO:0000313" key="2">
    <source>
        <dbReference type="EMBL" id="KAK6187078.1"/>
    </source>
</evidence>
<name>A0AAN8PX65_PATCE</name>
<organism evidence="2 3">
    <name type="scientific">Patella caerulea</name>
    <name type="common">Rayed Mediterranean limpet</name>
    <dbReference type="NCBI Taxonomy" id="87958"/>
    <lineage>
        <taxon>Eukaryota</taxon>
        <taxon>Metazoa</taxon>
        <taxon>Spiralia</taxon>
        <taxon>Lophotrochozoa</taxon>
        <taxon>Mollusca</taxon>
        <taxon>Gastropoda</taxon>
        <taxon>Patellogastropoda</taxon>
        <taxon>Patelloidea</taxon>
        <taxon>Patellidae</taxon>
        <taxon>Patella</taxon>
    </lineage>
</organism>
<accession>A0AAN8PX65</accession>
<reference evidence="2 3" key="1">
    <citation type="submission" date="2024-01" db="EMBL/GenBank/DDBJ databases">
        <title>The genome of the rayed Mediterranean limpet Patella caerulea (Linnaeus, 1758).</title>
        <authorList>
            <person name="Anh-Thu Weber A."/>
            <person name="Halstead-Nussloch G."/>
        </authorList>
    </citation>
    <scope>NUCLEOTIDE SEQUENCE [LARGE SCALE GENOMIC DNA]</scope>
    <source>
        <strain evidence="2">AATW-2023a</strain>
        <tissue evidence="2">Whole specimen</tissue>
    </source>
</reference>
<keyword evidence="3" id="KW-1185">Reference proteome</keyword>
<dbReference type="Proteomes" id="UP001347796">
    <property type="component" value="Unassembled WGS sequence"/>
</dbReference>
<evidence type="ECO:0000313" key="3">
    <source>
        <dbReference type="Proteomes" id="UP001347796"/>
    </source>
</evidence>
<feature type="domain" description="Endonuclease/exonuclease/phosphatase" evidence="1">
    <location>
        <begin position="5"/>
        <end position="132"/>
    </location>
</feature>